<organism evidence="2 3">
    <name type="scientific">Microbacterium maritypicum</name>
    <name type="common">Microbacterium liquefaciens</name>
    <dbReference type="NCBI Taxonomy" id="33918"/>
    <lineage>
        <taxon>Bacteria</taxon>
        <taxon>Bacillati</taxon>
        <taxon>Actinomycetota</taxon>
        <taxon>Actinomycetes</taxon>
        <taxon>Micrococcales</taxon>
        <taxon>Microbacteriaceae</taxon>
        <taxon>Microbacterium</taxon>
    </lineage>
</organism>
<dbReference type="GO" id="GO:0005829">
    <property type="term" value="C:cytosol"/>
    <property type="evidence" value="ECO:0007669"/>
    <property type="project" value="InterPro"/>
</dbReference>
<reference evidence="2" key="1">
    <citation type="submission" date="2023-02" db="EMBL/GenBank/DDBJ databases">
        <title>Genome sequence of Microbacterium liquefaciens B1075.</title>
        <authorList>
            <person name="Cao J."/>
            <person name="Li X."/>
        </authorList>
    </citation>
    <scope>NUCLEOTIDE SEQUENCE</scope>
    <source>
        <strain evidence="2">B1075</strain>
    </source>
</reference>
<dbReference type="EMBL" id="CP118606">
    <property type="protein sequence ID" value="WEF19872.1"/>
    <property type="molecule type" value="Genomic_DNA"/>
</dbReference>
<evidence type="ECO:0000313" key="3">
    <source>
        <dbReference type="Proteomes" id="UP001214756"/>
    </source>
</evidence>
<evidence type="ECO:0000313" key="2">
    <source>
        <dbReference type="EMBL" id="WEF19872.1"/>
    </source>
</evidence>
<accession>A0AAJ5V8P8</accession>
<dbReference type="InterPro" id="IPR003484">
    <property type="entry name" value="NodA"/>
</dbReference>
<dbReference type="InterPro" id="IPR016181">
    <property type="entry name" value="Acyl_CoA_acyltransferase"/>
</dbReference>
<proteinExistence type="predicted"/>
<dbReference type="InterPro" id="IPR000182">
    <property type="entry name" value="GNAT_dom"/>
</dbReference>
<feature type="domain" description="N-acetyltransferase" evidence="1">
    <location>
        <begin position="14"/>
        <end position="171"/>
    </location>
</feature>
<dbReference type="SUPFAM" id="SSF55729">
    <property type="entry name" value="Acyl-CoA N-acyltransferases (Nat)"/>
    <property type="match status" value="1"/>
</dbReference>
<dbReference type="Pfam" id="PF02474">
    <property type="entry name" value="NodA"/>
    <property type="match status" value="1"/>
</dbReference>
<dbReference type="GO" id="GO:0016747">
    <property type="term" value="F:acyltransferase activity, transferring groups other than amino-acyl groups"/>
    <property type="evidence" value="ECO:0007669"/>
    <property type="project" value="InterPro"/>
</dbReference>
<dbReference type="RefSeq" id="WP_275092821.1">
    <property type="nucleotide sequence ID" value="NZ_CP118606.1"/>
</dbReference>
<sequence length="189" mass="20029">MTANRSAGLAIETVPHALLTARDLEGLRALFDAEYLADFGARDPELPYGYAPHDVHIVARVGSEVVGHVGWQRRVIGVGGGDVVIAGVGGVLVSSGARGQGVANRLMTRAATSMTDAGDIGFGYLGCREEVVPFYESCGWRSISAGERSLDRRGEPVEQIAGPPILIHPLDPARADWPSGSIDLRGRAW</sequence>
<gene>
    <name evidence="2" type="ORF">PWF71_11245</name>
</gene>
<dbReference type="AlphaFoldDB" id="A0AAJ5V8P8"/>
<name>A0AAJ5V8P8_MICMQ</name>
<evidence type="ECO:0000259" key="1">
    <source>
        <dbReference type="PROSITE" id="PS51186"/>
    </source>
</evidence>
<dbReference type="Proteomes" id="UP001214756">
    <property type="component" value="Chromosome"/>
</dbReference>
<dbReference type="Gene3D" id="3.40.630.30">
    <property type="match status" value="1"/>
</dbReference>
<protein>
    <submittedName>
        <fullName evidence="2">GNAT family N-acetyltransferase</fullName>
    </submittedName>
</protein>
<dbReference type="PROSITE" id="PS51186">
    <property type="entry name" value="GNAT"/>
    <property type="match status" value="1"/>
</dbReference>